<keyword evidence="15" id="KW-1185">Reference proteome</keyword>
<feature type="transmembrane region" description="Helical" evidence="12">
    <location>
        <begin position="209"/>
        <end position="237"/>
    </location>
</feature>
<keyword evidence="4 11" id="KW-0812">Transmembrane</keyword>
<feature type="domain" description="G-protein coupled receptors family 1 profile" evidence="13">
    <location>
        <begin position="123"/>
        <end position="311"/>
    </location>
</feature>
<dbReference type="GO" id="GO:0008528">
    <property type="term" value="F:G protein-coupled peptide receptor activity"/>
    <property type="evidence" value="ECO:0007669"/>
    <property type="project" value="TreeGrafter"/>
</dbReference>
<evidence type="ECO:0000259" key="13">
    <source>
        <dbReference type="PROSITE" id="PS50262"/>
    </source>
</evidence>
<dbReference type="EMBL" id="MU825921">
    <property type="protein sequence ID" value="KAJ7382523.1"/>
    <property type="molecule type" value="Genomic_DNA"/>
</dbReference>
<evidence type="ECO:0000256" key="5">
    <source>
        <dbReference type="ARBA" id="ARBA00022737"/>
    </source>
</evidence>
<evidence type="ECO:0000256" key="2">
    <source>
        <dbReference type="ARBA" id="ARBA00022475"/>
    </source>
</evidence>
<keyword evidence="9 11" id="KW-0675">Receptor</keyword>
<organism evidence="14 15">
    <name type="scientific">Desmophyllum pertusum</name>
    <dbReference type="NCBI Taxonomy" id="174260"/>
    <lineage>
        <taxon>Eukaryota</taxon>
        <taxon>Metazoa</taxon>
        <taxon>Cnidaria</taxon>
        <taxon>Anthozoa</taxon>
        <taxon>Hexacorallia</taxon>
        <taxon>Scleractinia</taxon>
        <taxon>Caryophylliina</taxon>
        <taxon>Caryophylliidae</taxon>
        <taxon>Desmophyllum</taxon>
    </lineage>
</organism>
<protein>
    <recommendedName>
        <fullName evidence="13">G-protein coupled receptors family 1 profile domain-containing protein</fullName>
    </recommendedName>
</protein>
<keyword evidence="8 12" id="KW-0472">Membrane</keyword>
<evidence type="ECO:0000256" key="1">
    <source>
        <dbReference type="ARBA" id="ARBA00004651"/>
    </source>
</evidence>
<dbReference type="Pfam" id="PF00001">
    <property type="entry name" value="7tm_1"/>
    <property type="match status" value="1"/>
</dbReference>
<accession>A0A9W9ZKS0</accession>
<comment type="caution">
    <text evidence="14">The sequence shown here is derived from an EMBL/GenBank/DDBJ whole genome shotgun (WGS) entry which is preliminary data.</text>
</comment>
<evidence type="ECO:0000256" key="3">
    <source>
        <dbReference type="ARBA" id="ARBA00022614"/>
    </source>
</evidence>
<dbReference type="GO" id="GO:0009755">
    <property type="term" value="P:hormone-mediated signaling pathway"/>
    <property type="evidence" value="ECO:0007669"/>
    <property type="project" value="TreeGrafter"/>
</dbReference>
<dbReference type="InterPro" id="IPR001611">
    <property type="entry name" value="Leu-rich_rpt"/>
</dbReference>
<keyword evidence="2" id="KW-1003">Cell membrane</keyword>
<dbReference type="AlphaFoldDB" id="A0A9W9ZKS0"/>
<evidence type="ECO:0000256" key="8">
    <source>
        <dbReference type="ARBA" id="ARBA00023136"/>
    </source>
</evidence>
<dbReference type="Gene3D" id="3.80.10.10">
    <property type="entry name" value="Ribonuclease Inhibitor"/>
    <property type="match status" value="1"/>
</dbReference>
<evidence type="ECO:0000313" key="14">
    <source>
        <dbReference type="EMBL" id="KAJ7382523.1"/>
    </source>
</evidence>
<dbReference type="GO" id="GO:0005886">
    <property type="term" value="C:plasma membrane"/>
    <property type="evidence" value="ECO:0007669"/>
    <property type="project" value="UniProtKB-SubCell"/>
</dbReference>
<feature type="transmembrane region" description="Helical" evidence="12">
    <location>
        <begin position="258"/>
        <end position="280"/>
    </location>
</feature>
<dbReference type="SUPFAM" id="SSF52058">
    <property type="entry name" value="L domain-like"/>
    <property type="match status" value="1"/>
</dbReference>
<evidence type="ECO:0000313" key="15">
    <source>
        <dbReference type="Proteomes" id="UP001163046"/>
    </source>
</evidence>
<dbReference type="OrthoDB" id="5989528at2759"/>
<feature type="transmembrane region" description="Helical" evidence="12">
    <location>
        <begin position="122"/>
        <end position="143"/>
    </location>
</feature>
<evidence type="ECO:0000256" key="11">
    <source>
        <dbReference type="RuleBase" id="RU000688"/>
    </source>
</evidence>
<keyword evidence="6 12" id="KW-1133">Transmembrane helix</keyword>
<dbReference type="InterPro" id="IPR032675">
    <property type="entry name" value="LRR_dom_sf"/>
</dbReference>
<dbReference type="Proteomes" id="UP001163046">
    <property type="component" value="Unassembled WGS sequence"/>
</dbReference>
<dbReference type="GO" id="GO:0007189">
    <property type="term" value="P:adenylate cyclase-activating G protein-coupled receptor signaling pathway"/>
    <property type="evidence" value="ECO:0007669"/>
    <property type="project" value="TreeGrafter"/>
</dbReference>
<proteinExistence type="inferred from homology"/>
<reference evidence="14" key="1">
    <citation type="submission" date="2023-01" db="EMBL/GenBank/DDBJ databases">
        <title>Genome assembly of the deep-sea coral Lophelia pertusa.</title>
        <authorList>
            <person name="Herrera S."/>
            <person name="Cordes E."/>
        </authorList>
    </citation>
    <scope>NUCLEOTIDE SEQUENCE</scope>
    <source>
        <strain evidence="14">USNM1676648</strain>
        <tissue evidence="14">Polyp</tissue>
    </source>
</reference>
<evidence type="ECO:0000256" key="7">
    <source>
        <dbReference type="ARBA" id="ARBA00023040"/>
    </source>
</evidence>
<evidence type="ECO:0000256" key="4">
    <source>
        <dbReference type="ARBA" id="ARBA00022692"/>
    </source>
</evidence>
<dbReference type="PANTHER" id="PTHR24372:SF77">
    <property type="entry name" value="G-PROTEIN COUPLED RECEPTORS FAMILY 1 PROFILE DOMAIN-CONTAINING PROTEIN"/>
    <property type="match status" value="1"/>
</dbReference>
<evidence type="ECO:0000256" key="12">
    <source>
        <dbReference type="SAM" id="Phobius"/>
    </source>
</evidence>
<dbReference type="PROSITE" id="PS50262">
    <property type="entry name" value="G_PROTEIN_RECEP_F1_2"/>
    <property type="match status" value="1"/>
</dbReference>
<feature type="transmembrane region" description="Helical" evidence="12">
    <location>
        <begin position="155"/>
        <end position="178"/>
    </location>
</feature>
<keyword evidence="5" id="KW-0677">Repeat</keyword>
<evidence type="ECO:0000256" key="6">
    <source>
        <dbReference type="ARBA" id="ARBA00022989"/>
    </source>
</evidence>
<comment type="subcellular location">
    <subcellularLocation>
        <location evidence="1">Cell membrane</location>
        <topology evidence="1">Multi-pass membrane protein</topology>
    </subcellularLocation>
</comment>
<evidence type="ECO:0000256" key="9">
    <source>
        <dbReference type="ARBA" id="ARBA00023170"/>
    </source>
</evidence>
<sequence>MDETYANNIFCAAFLCVDEARVFEYVFNLRNKAVYLNGNQLKRLTKAVFTGLASLTTLLLHNNSIVESQIATDTFDDLVNLKKLSLDSFILCCYAKKATEDLTCDSPQNEFSSCEDMMKNPAVSVMLLTIITADRFICIVFNFRVQPLTLKACHVICLAAWSLGLVLSFLPMSGLSYFNDAEHVHRFYGRSAVCLALQLSNDRPPGWEYSVSIFIGLNLLAFLFISLAYVAIFWSAVKSSSSIRSTNVKRESALAKRVAFIILTDFCCWMPVIIVGILSLTGSFHDPEKQVYVWMAVFVLPVNSSVNPILYTIATPQVRAWLCKESNKKVHGTRQARPAGKINSGCFQQSCD</sequence>
<dbReference type="PRINTS" id="PR00237">
    <property type="entry name" value="GPCRRHODOPSN"/>
</dbReference>
<evidence type="ECO:0000256" key="10">
    <source>
        <dbReference type="ARBA" id="ARBA00023224"/>
    </source>
</evidence>
<dbReference type="SUPFAM" id="SSF81321">
    <property type="entry name" value="Family A G protein-coupled receptor-like"/>
    <property type="match status" value="1"/>
</dbReference>
<dbReference type="Gene3D" id="1.20.1070.10">
    <property type="entry name" value="Rhodopsin 7-helix transmembrane proteins"/>
    <property type="match status" value="1"/>
</dbReference>
<keyword evidence="7 11" id="KW-0297">G-protein coupled receptor</keyword>
<keyword evidence="3" id="KW-0433">Leucine-rich repeat</keyword>
<keyword evidence="10 11" id="KW-0807">Transducer</keyword>
<dbReference type="Pfam" id="PF13855">
    <property type="entry name" value="LRR_8"/>
    <property type="match status" value="1"/>
</dbReference>
<dbReference type="InterPro" id="IPR017452">
    <property type="entry name" value="GPCR_Rhodpsn_7TM"/>
</dbReference>
<dbReference type="InterPro" id="IPR000276">
    <property type="entry name" value="GPCR_Rhodpsn"/>
</dbReference>
<dbReference type="PANTHER" id="PTHR24372">
    <property type="entry name" value="GLYCOPROTEIN HORMONE RECEPTOR"/>
    <property type="match status" value="1"/>
</dbReference>
<name>A0A9W9ZKS0_9CNID</name>
<comment type="similarity">
    <text evidence="11">Belongs to the G-protein coupled receptor 1 family.</text>
</comment>
<dbReference type="PROSITE" id="PS00237">
    <property type="entry name" value="G_PROTEIN_RECEP_F1_1"/>
    <property type="match status" value="1"/>
</dbReference>
<gene>
    <name evidence="14" type="ORF">OS493_034414</name>
</gene>
<feature type="transmembrane region" description="Helical" evidence="12">
    <location>
        <begin position="292"/>
        <end position="314"/>
    </location>
</feature>